<evidence type="ECO:0000259" key="9">
    <source>
        <dbReference type="PROSITE" id="PS50928"/>
    </source>
</evidence>
<feature type="domain" description="ABC transmembrane type-1" evidence="9">
    <location>
        <begin position="15"/>
        <end position="199"/>
    </location>
</feature>
<dbReference type="GO" id="GO:0006865">
    <property type="term" value="P:amino acid transport"/>
    <property type="evidence" value="ECO:0007669"/>
    <property type="project" value="UniProtKB-KW"/>
</dbReference>
<dbReference type="RefSeq" id="WP_168071756.1">
    <property type="nucleotide sequence ID" value="NZ_BAAAQJ010000003.1"/>
</dbReference>
<protein>
    <submittedName>
        <fullName evidence="10">Ectoine/hydroxyectoine ABC transporter permease subunit EhuC</fullName>
    </submittedName>
</protein>
<keyword evidence="7 8" id="KW-0472">Membrane</keyword>
<comment type="subcellular location">
    <subcellularLocation>
        <location evidence="1 8">Cell membrane</location>
        <topology evidence="1 8">Multi-pass membrane protein</topology>
    </subcellularLocation>
</comment>
<dbReference type="GO" id="GO:0043190">
    <property type="term" value="C:ATP-binding cassette (ABC) transporter complex"/>
    <property type="evidence" value="ECO:0007669"/>
    <property type="project" value="InterPro"/>
</dbReference>
<keyword evidence="6 8" id="KW-1133">Transmembrane helix</keyword>
<evidence type="ECO:0000256" key="3">
    <source>
        <dbReference type="ARBA" id="ARBA00022475"/>
    </source>
</evidence>
<evidence type="ECO:0000313" key="10">
    <source>
        <dbReference type="EMBL" id="GIG73080.1"/>
    </source>
</evidence>
<dbReference type="InterPro" id="IPR014342">
    <property type="entry name" value="Ectoine_EhuC"/>
</dbReference>
<name>A0A8J3LXU1_9ACTN</name>
<feature type="transmembrane region" description="Helical" evidence="8">
    <location>
        <begin position="182"/>
        <end position="206"/>
    </location>
</feature>
<dbReference type="InterPro" id="IPR043429">
    <property type="entry name" value="ArtM/GltK/GlnP/TcyL/YhdX-like"/>
</dbReference>
<dbReference type="InterPro" id="IPR010065">
    <property type="entry name" value="AA_ABC_transptr_permease_3TM"/>
</dbReference>
<keyword evidence="2 8" id="KW-0813">Transport</keyword>
<keyword evidence="5" id="KW-0029">Amino-acid transport</keyword>
<keyword evidence="11" id="KW-1185">Reference proteome</keyword>
<proteinExistence type="inferred from homology"/>
<dbReference type="PROSITE" id="PS50928">
    <property type="entry name" value="ABC_TM1"/>
    <property type="match status" value="1"/>
</dbReference>
<comment type="similarity">
    <text evidence="8">Belongs to the binding-protein-dependent transport system permease family.</text>
</comment>
<dbReference type="PANTHER" id="PTHR30614:SF0">
    <property type="entry name" value="L-CYSTINE TRANSPORT SYSTEM PERMEASE PROTEIN TCYL"/>
    <property type="match status" value="1"/>
</dbReference>
<dbReference type="NCBIfam" id="TIGR03004">
    <property type="entry name" value="ectoine_ehuC"/>
    <property type="match status" value="1"/>
</dbReference>
<evidence type="ECO:0000256" key="1">
    <source>
        <dbReference type="ARBA" id="ARBA00004651"/>
    </source>
</evidence>
<evidence type="ECO:0000256" key="5">
    <source>
        <dbReference type="ARBA" id="ARBA00022970"/>
    </source>
</evidence>
<dbReference type="InterPro" id="IPR035906">
    <property type="entry name" value="MetI-like_sf"/>
</dbReference>
<evidence type="ECO:0000256" key="4">
    <source>
        <dbReference type="ARBA" id="ARBA00022692"/>
    </source>
</evidence>
<evidence type="ECO:0000256" key="8">
    <source>
        <dbReference type="RuleBase" id="RU363032"/>
    </source>
</evidence>
<accession>A0A8J3LXU1</accession>
<dbReference type="EMBL" id="BONU01000007">
    <property type="protein sequence ID" value="GIG73080.1"/>
    <property type="molecule type" value="Genomic_DNA"/>
</dbReference>
<keyword evidence="4 8" id="KW-0812">Transmembrane</keyword>
<dbReference type="InterPro" id="IPR000515">
    <property type="entry name" value="MetI-like"/>
</dbReference>
<evidence type="ECO:0000256" key="2">
    <source>
        <dbReference type="ARBA" id="ARBA00022448"/>
    </source>
</evidence>
<evidence type="ECO:0000313" key="11">
    <source>
        <dbReference type="Proteomes" id="UP000653674"/>
    </source>
</evidence>
<feature type="transmembrane region" description="Helical" evidence="8">
    <location>
        <begin position="15"/>
        <end position="39"/>
    </location>
</feature>
<dbReference type="CDD" id="cd06261">
    <property type="entry name" value="TM_PBP2"/>
    <property type="match status" value="1"/>
</dbReference>
<dbReference type="Proteomes" id="UP000653674">
    <property type="component" value="Unassembled WGS sequence"/>
</dbReference>
<reference evidence="10" key="1">
    <citation type="submission" date="2021-01" db="EMBL/GenBank/DDBJ databases">
        <title>Whole genome shotgun sequence of Planosporangium flavigriseum NBRC 105377.</title>
        <authorList>
            <person name="Komaki H."/>
            <person name="Tamura T."/>
        </authorList>
    </citation>
    <scope>NUCLEOTIDE SEQUENCE</scope>
    <source>
        <strain evidence="10">NBRC 105377</strain>
    </source>
</reference>
<comment type="caution">
    <text evidence="10">The sequence shown here is derived from an EMBL/GenBank/DDBJ whole genome shotgun (WGS) entry which is preliminary data.</text>
</comment>
<dbReference type="PANTHER" id="PTHR30614">
    <property type="entry name" value="MEMBRANE COMPONENT OF AMINO ACID ABC TRANSPORTER"/>
    <property type="match status" value="1"/>
</dbReference>
<dbReference type="GO" id="GO:0022857">
    <property type="term" value="F:transmembrane transporter activity"/>
    <property type="evidence" value="ECO:0007669"/>
    <property type="project" value="InterPro"/>
</dbReference>
<evidence type="ECO:0000256" key="6">
    <source>
        <dbReference type="ARBA" id="ARBA00022989"/>
    </source>
</evidence>
<dbReference type="Gene3D" id="1.10.3720.10">
    <property type="entry name" value="MetI-like"/>
    <property type="match status" value="1"/>
</dbReference>
<dbReference type="NCBIfam" id="TIGR01726">
    <property type="entry name" value="HEQRo_perm_3TM"/>
    <property type="match status" value="1"/>
</dbReference>
<sequence>MGAVVEYAPLLLRGLGITLLVTVLSSILVVVVAFVTGLARLSRHWFVHWPATVIVEIFRGTSLVIQIFWFFYALPLFGINLVPLAAAVLTLGLNGGCYAGEIVRGVIKSRPKGQTEVAIALGMGPWLRMRRVLIPQSIPAMLPPFGNVMIDLLKNTSLLSLVTIADLTFRAQWARSKTGETVAIFLTLLVIYFALSWLLGLFTKWLERRFSLSRRSVARPRRLQPVMGGE</sequence>
<feature type="transmembrane region" description="Helical" evidence="8">
    <location>
        <begin position="77"/>
        <end position="100"/>
    </location>
</feature>
<gene>
    <name evidence="10" type="primary">ehuC</name>
    <name evidence="10" type="ORF">Pfl04_14840</name>
</gene>
<dbReference type="SUPFAM" id="SSF161098">
    <property type="entry name" value="MetI-like"/>
    <property type="match status" value="1"/>
</dbReference>
<keyword evidence="3" id="KW-1003">Cell membrane</keyword>
<organism evidence="10 11">
    <name type="scientific">Planosporangium flavigriseum</name>
    <dbReference type="NCBI Taxonomy" id="373681"/>
    <lineage>
        <taxon>Bacteria</taxon>
        <taxon>Bacillati</taxon>
        <taxon>Actinomycetota</taxon>
        <taxon>Actinomycetes</taxon>
        <taxon>Micromonosporales</taxon>
        <taxon>Micromonosporaceae</taxon>
        <taxon>Planosporangium</taxon>
    </lineage>
</organism>
<dbReference type="AlphaFoldDB" id="A0A8J3LXU1"/>
<dbReference type="Pfam" id="PF00528">
    <property type="entry name" value="BPD_transp_1"/>
    <property type="match status" value="1"/>
</dbReference>
<evidence type="ECO:0000256" key="7">
    <source>
        <dbReference type="ARBA" id="ARBA00023136"/>
    </source>
</evidence>